<accession>A0ACB9K198</accession>
<proteinExistence type="predicted"/>
<dbReference type="EMBL" id="CM042018">
    <property type="protein sequence ID" value="KAI3826012.1"/>
    <property type="molecule type" value="Genomic_DNA"/>
</dbReference>
<evidence type="ECO:0000313" key="2">
    <source>
        <dbReference type="Proteomes" id="UP001056120"/>
    </source>
</evidence>
<reference evidence="2" key="1">
    <citation type="journal article" date="2022" name="Mol. Ecol. Resour.">
        <title>The genomes of chicory, endive, great burdock and yacon provide insights into Asteraceae palaeo-polyploidization history and plant inulin production.</title>
        <authorList>
            <person name="Fan W."/>
            <person name="Wang S."/>
            <person name="Wang H."/>
            <person name="Wang A."/>
            <person name="Jiang F."/>
            <person name="Liu H."/>
            <person name="Zhao H."/>
            <person name="Xu D."/>
            <person name="Zhang Y."/>
        </authorList>
    </citation>
    <scope>NUCLEOTIDE SEQUENCE [LARGE SCALE GENOMIC DNA]</scope>
    <source>
        <strain evidence="2">cv. Yunnan</strain>
    </source>
</reference>
<dbReference type="Proteomes" id="UP001056120">
    <property type="component" value="Linkage Group LG01"/>
</dbReference>
<organism evidence="1 2">
    <name type="scientific">Smallanthus sonchifolius</name>
    <dbReference type="NCBI Taxonomy" id="185202"/>
    <lineage>
        <taxon>Eukaryota</taxon>
        <taxon>Viridiplantae</taxon>
        <taxon>Streptophyta</taxon>
        <taxon>Embryophyta</taxon>
        <taxon>Tracheophyta</taxon>
        <taxon>Spermatophyta</taxon>
        <taxon>Magnoliopsida</taxon>
        <taxon>eudicotyledons</taxon>
        <taxon>Gunneridae</taxon>
        <taxon>Pentapetalae</taxon>
        <taxon>asterids</taxon>
        <taxon>campanulids</taxon>
        <taxon>Asterales</taxon>
        <taxon>Asteraceae</taxon>
        <taxon>Asteroideae</taxon>
        <taxon>Heliantheae alliance</taxon>
        <taxon>Millerieae</taxon>
        <taxon>Smallanthus</taxon>
    </lineage>
</organism>
<comment type="caution">
    <text evidence="1">The sequence shown here is derived from an EMBL/GenBank/DDBJ whole genome shotgun (WGS) entry which is preliminary data.</text>
</comment>
<keyword evidence="2" id="KW-1185">Reference proteome</keyword>
<evidence type="ECO:0000313" key="1">
    <source>
        <dbReference type="EMBL" id="KAI3826012.1"/>
    </source>
</evidence>
<protein>
    <submittedName>
        <fullName evidence="1">Uncharacterized protein</fullName>
    </submittedName>
</protein>
<gene>
    <name evidence="1" type="ORF">L1987_00052</name>
</gene>
<reference evidence="1 2" key="2">
    <citation type="journal article" date="2022" name="Mol. Ecol. Resour.">
        <title>The genomes of chicory, endive, great burdock and yacon provide insights into Asteraceae paleo-polyploidization history and plant inulin production.</title>
        <authorList>
            <person name="Fan W."/>
            <person name="Wang S."/>
            <person name="Wang H."/>
            <person name="Wang A."/>
            <person name="Jiang F."/>
            <person name="Liu H."/>
            <person name="Zhao H."/>
            <person name="Xu D."/>
            <person name="Zhang Y."/>
        </authorList>
    </citation>
    <scope>NUCLEOTIDE SEQUENCE [LARGE SCALE GENOMIC DNA]</scope>
    <source>
        <strain evidence="2">cv. Yunnan</strain>
        <tissue evidence="1">Leaves</tissue>
    </source>
</reference>
<sequence length="609" mass="69727">MTRIYSIMGVLEEMVTPTTLTVQQRQASTYNHPCGDLLDIGGGGRREYLDIVVPLYRASIEGDWEAAKVIFQGQEYLVRYSITERKETPLHVAAAAGHSTKFVRYLVNMMTKVDLELQNEDGNTAFCLAAISGNVGMVKVLIEKNPVLPIICGSENMTPLYLAAFHGNHEMVTFLYYESNRMRGNGWTNDDMDEVFLKCIQADIFDVALLILEEKEELPQDKHLWDVLHALARKPKAFDIVVSWPIISRITSFLVTGPAKERNAILLLRLLWKRIMEKPKHVIDEILRGPMTIHEYKAETYPSQILFIAAKMNNVKFLVELIREYPDLMWKRSDDGQSIFHIAVAHRHKDVYNILYEIGSMKDRITSFTDQHGNNILHLVGKNPKKNAYEDWVTTAFQMHNELLWYKEVEGILPPPCREVKNAAGQTPQELFVENHKDLALRGGNWINETLNQSMVVSTLVFSIGFSVVSGGFDQSKGFPIFLRNKYFVAFIVVDSLSVVFSATSILISLSIVLSRRREVLLRRWMAGQLLLLSSILTILFVFALSFLVLYSSIYKRMLPYFACEDATIFILLIAAMYYPLYKDAINVTLDRNLFRPKKRMLFRKSPTN</sequence>
<name>A0ACB9K198_9ASTR</name>